<proteinExistence type="evidence at transcript level"/>
<dbReference type="EMBL" id="EU252362">
    <property type="protein sequence ID" value="ACD11933.1"/>
    <property type="molecule type" value="mRNA"/>
</dbReference>
<accession>A0A0U1SCG1</accession>
<protein>
    <submittedName>
        <fullName evidence="1">Uncharacterized protein</fullName>
    </submittedName>
</protein>
<organism evidence="1">
    <name type="scientific">Isometrus maculatus</name>
    <name type="common">Lesser brown scorpion</name>
    <name type="synonym">Scorpio maculatus</name>
    <dbReference type="NCBI Taxonomy" id="497827"/>
    <lineage>
        <taxon>Eukaryota</taxon>
        <taxon>Metazoa</taxon>
        <taxon>Ecdysozoa</taxon>
        <taxon>Arthropoda</taxon>
        <taxon>Chelicerata</taxon>
        <taxon>Arachnida</taxon>
        <taxon>Scorpiones</taxon>
        <taxon>Buthida</taxon>
        <taxon>Buthoidea</taxon>
        <taxon>Buthidae</taxon>
        <taxon>Isometrus</taxon>
    </lineage>
</organism>
<reference evidence="1" key="1">
    <citation type="submission" date="2007-10" db="EMBL/GenBank/DDBJ databases">
        <title>Classification and functional annotation of ESTs from venom glands of Isometrus maculatus.</title>
        <authorList>
            <person name="Li W."/>
            <person name="Ma Y."/>
            <person name="Zhao R."/>
            <person name="Cao Z."/>
        </authorList>
    </citation>
    <scope>NUCLEOTIDE SEQUENCE</scope>
    <source>
        <tissue evidence="1">Venom gland</tissue>
    </source>
</reference>
<feature type="non-terminal residue" evidence="1">
    <location>
        <position position="1"/>
    </location>
</feature>
<evidence type="ECO:0000313" key="1">
    <source>
        <dbReference type="EMBL" id="ACD11933.1"/>
    </source>
</evidence>
<name>A0A0U1SCG1_ISOMC</name>
<sequence length="56" mass="6872">YDQRHNLFSETKCCTQITVFESRSFYIAGYSWVTVNRDQVRRTPKIETFFFIKYHI</sequence>
<dbReference type="AlphaFoldDB" id="A0A0U1SCG1"/>